<reference evidence="2 3" key="1">
    <citation type="submission" date="2024-01" db="EMBL/GenBank/DDBJ databases">
        <title>Genome assemblies of Stephania.</title>
        <authorList>
            <person name="Yang L."/>
        </authorList>
    </citation>
    <scope>NUCLEOTIDE SEQUENCE [LARGE SCALE GENOMIC DNA]</scope>
    <source>
        <strain evidence="2">QJT</strain>
        <tissue evidence="2">Leaf</tissue>
    </source>
</reference>
<evidence type="ECO:0000313" key="3">
    <source>
        <dbReference type="Proteomes" id="UP001417504"/>
    </source>
</evidence>
<feature type="region of interest" description="Disordered" evidence="1">
    <location>
        <begin position="49"/>
        <end position="79"/>
    </location>
</feature>
<feature type="compositionally biased region" description="Polar residues" evidence="1">
    <location>
        <begin position="450"/>
        <end position="459"/>
    </location>
</feature>
<dbReference type="EMBL" id="JBBNAE010000004">
    <property type="protein sequence ID" value="KAK9129921.1"/>
    <property type="molecule type" value="Genomic_DNA"/>
</dbReference>
<evidence type="ECO:0000256" key="1">
    <source>
        <dbReference type="SAM" id="MobiDB-lite"/>
    </source>
</evidence>
<accession>A0AAP0J9D6</accession>
<evidence type="ECO:0000313" key="2">
    <source>
        <dbReference type="EMBL" id="KAK9129921.1"/>
    </source>
</evidence>
<dbReference type="AlphaFoldDB" id="A0AAP0J9D6"/>
<sequence length="743" mass="82862">MPDLRRSPRTVKSEPETCDLDEGGNGKRNSVKNDVIYCDVTLKELKKRCKRKKKKLQKSDGSLKKDDGNVSNVGDNSSKQSCPILLEKEEEASISLGFGDYSGKESCPSLRVKEEEPDLEELLISWKLKKSKKSRVKKNSFRKRVSLSSKVSVLTEKISGASPNLPKDVKNTQVPVNIKTEIPEPELAAVSNSSKTKHSDEIGPCREFSDSDGVHRVVSSNTIQSGESAFACTSNDSSNECCDEIDIHQNSFREVPNNVTRGNLENVRHAPLINESRNCVTNEASFEFFELGEFPSVPLSNEMMFGNNVETGFTFTSFEDTREGDINHQPVSLSVSEKNPVTDRLGPDMCFSVDSTEVICMDSFTEHTCQMNWNLAQLPVASTDELHCIEHSYSYDRCVSSLESEAISSGEIPHPNGNSTYSGRSTTIASLDSQHISNADSNEDSPCDGSPTSLEKSSFLTTDETVNDSIDGTLDFSRRTLDLDASECVAAKEMLANHRLHLRSSPKRLLLKRKEISPTSQEKLCNSMSNEIYDNSVQFKPGLNEFEVTLSPTKVAKKSKNHRNGPPQSVPKGILKASRSFLVPHEGGDSPFIHSSAHKAIAFSQRQMHDIDCLAMKLLNELKFMKEIVEETWFSNEHSSMPSRYTSDELRLTIENAAKVEETTKKWLSMMAKDCNRFCKIMRTTEKTAVTSSHDNHKERKKITFADEAGGMLCHVKVFEDHPAPSLVIRRQNADLSMQVCHD</sequence>
<comment type="caution">
    <text evidence="2">The sequence shown here is derived from an EMBL/GenBank/DDBJ whole genome shotgun (WGS) entry which is preliminary data.</text>
</comment>
<feature type="compositionally biased region" description="Polar residues" evidence="1">
    <location>
        <begin position="69"/>
        <end position="79"/>
    </location>
</feature>
<feature type="region of interest" description="Disordered" evidence="1">
    <location>
        <begin position="1"/>
        <end position="30"/>
    </location>
</feature>
<proteinExistence type="predicted"/>
<feature type="region of interest" description="Disordered" evidence="1">
    <location>
        <begin position="189"/>
        <end position="208"/>
    </location>
</feature>
<protein>
    <submittedName>
        <fullName evidence="2">Uncharacterized protein</fullName>
    </submittedName>
</protein>
<dbReference type="PANTHER" id="PTHR34461:SF2">
    <property type="entry name" value="EXPRESSED PROTEIN"/>
    <property type="match status" value="1"/>
</dbReference>
<feature type="compositionally biased region" description="Basic and acidic residues" evidence="1">
    <location>
        <begin position="1"/>
        <end position="15"/>
    </location>
</feature>
<dbReference type="Proteomes" id="UP001417504">
    <property type="component" value="Unassembled WGS sequence"/>
</dbReference>
<feature type="compositionally biased region" description="Basic and acidic residues" evidence="1">
    <location>
        <begin position="57"/>
        <end position="68"/>
    </location>
</feature>
<gene>
    <name evidence="2" type="ORF">Sjap_010408</name>
</gene>
<feature type="compositionally biased region" description="Basic and acidic residues" evidence="1">
    <location>
        <begin position="197"/>
        <end position="208"/>
    </location>
</feature>
<dbReference type="PANTHER" id="PTHR34461">
    <property type="entry name" value="EXPRESSED PROTEIN"/>
    <property type="match status" value="1"/>
</dbReference>
<name>A0AAP0J9D6_9MAGN</name>
<keyword evidence="3" id="KW-1185">Reference proteome</keyword>
<organism evidence="2 3">
    <name type="scientific">Stephania japonica</name>
    <dbReference type="NCBI Taxonomy" id="461633"/>
    <lineage>
        <taxon>Eukaryota</taxon>
        <taxon>Viridiplantae</taxon>
        <taxon>Streptophyta</taxon>
        <taxon>Embryophyta</taxon>
        <taxon>Tracheophyta</taxon>
        <taxon>Spermatophyta</taxon>
        <taxon>Magnoliopsida</taxon>
        <taxon>Ranunculales</taxon>
        <taxon>Menispermaceae</taxon>
        <taxon>Menispermoideae</taxon>
        <taxon>Cissampelideae</taxon>
        <taxon>Stephania</taxon>
    </lineage>
</organism>
<feature type="region of interest" description="Disordered" evidence="1">
    <location>
        <begin position="436"/>
        <end position="459"/>
    </location>
</feature>